<name>A0A189PGG6_AERSS</name>
<dbReference type="PATRIC" id="fig|29491.15.peg.150"/>
<keyword evidence="1" id="KW-0966">Cell projection</keyword>
<dbReference type="SUPFAM" id="SSF63592">
    <property type="entry name" value="Flagellar transcriptional activator FlhD"/>
    <property type="match status" value="1"/>
</dbReference>
<dbReference type="OMA" id="IGAWDAR"/>
<geneLocation type="plasmid" evidence="1">
    <name>pAsa4b</name>
</geneLocation>
<dbReference type="RefSeq" id="WP_011899320.1">
    <property type="nucleotide sequence ID" value="NZ_JBANEX010000129.1"/>
</dbReference>
<dbReference type="Gene3D" id="1.10.4000.10">
    <property type="entry name" value="Flagellar transcriptional activator FlhD"/>
    <property type="match status" value="2"/>
</dbReference>
<dbReference type="AlphaFoldDB" id="A0A189PGG6"/>
<reference evidence="1" key="1">
    <citation type="submission" date="2015-06" db="EMBL/GenBank/DDBJ databases">
        <title>Antimicrobial resistance-carrying plasmid pAsa4 variants found in Aeromonas salmonicida subsp. salmonicida: general architecture, construction blocks and gene elimination.</title>
        <authorList>
            <person name="Tanaka K.H."/>
            <person name="Vincent A.T."/>
            <person name="Trudel M.V."/>
            <person name="Paquet V.E."/>
            <person name="Frenette M."/>
            <person name="Charette S.J."/>
        </authorList>
    </citation>
    <scope>NUCLEOTIDE SEQUENCE</scope>
    <source>
        <strain evidence="1">01-B522</strain>
        <plasmid evidence="1">pAsa4b</plasmid>
    </source>
</reference>
<proteinExistence type="predicted"/>
<dbReference type="EMBL" id="KT033469">
    <property type="protein sequence ID" value="ALL42293.1"/>
    <property type="molecule type" value="Genomic_DNA"/>
</dbReference>
<organism evidence="1">
    <name type="scientific">Aeromonas salmonicida subsp. salmonicida</name>
    <dbReference type="NCBI Taxonomy" id="29491"/>
    <lineage>
        <taxon>Bacteria</taxon>
        <taxon>Pseudomonadati</taxon>
        <taxon>Pseudomonadota</taxon>
        <taxon>Gammaproteobacteria</taxon>
        <taxon>Aeromonadales</taxon>
        <taxon>Aeromonadaceae</taxon>
        <taxon>Aeromonas</taxon>
    </lineage>
</organism>
<sequence>MDLDIISTLDMRSLTMEDETPDPNVYEFDYTLWNLLSTLSQSHPDMAASQFSLSMRTIGKLASATPAQLKELASGVCLSFKLKTSECSIIKILGERYDPAIAIRRSLDEFDAAYWLLVNRMALRDLEIAREIFGISYELASAVAKATDSQLRQMAATTVTRIGLRCSASVIEEILEEGREDITHPLLKKIQQSLGQGGFR</sequence>
<dbReference type="InterPro" id="IPR036194">
    <property type="entry name" value="FlhD_sf"/>
</dbReference>
<keyword evidence="1" id="KW-0282">Flagellum</keyword>
<evidence type="ECO:0000313" key="1">
    <source>
        <dbReference type="EMBL" id="ALL42293.1"/>
    </source>
</evidence>
<accession>A0A189PGG6</accession>
<protein>
    <submittedName>
        <fullName evidence="1">Flagellar transcriptional activator</fullName>
    </submittedName>
</protein>
<keyword evidence="1" id="KW-0969">Cilium</keyword>
<keyword evidence="1" id="KW-0614">Plasmid</keyword>